<evidence type="ECO:0000256" key="2">
    <source>
        <dbReference type="ARBA" id="ARBA00004496"/>
    </source>
</evidence>
<sequence length="189" mass="21508">MNSGKLIIFSAPSGAGKTTLVKHLLKTRNDLAFSISCATRAPRKGEVDGVDYYFLPPEEFKQKVANNEFVEWEEVYKNHCYGTLKSEIERIWNAGKNVVFDIDVMGGINLKKQFSNKALSIFVQPPSVETLAQRLRDRNTDSPEKLEMRIAKATKELEFAKDFDIILVNDDLYVAKKEVNQIVENFISK</sequence>
<dbReference type="EMBL" id="CP035107">
    <property type="protein sequence ID" value="QAR30211.1"/>
    <property type="molecule type" value="Genomic_DNA"/>
</dbReference>
<dbReference type="CDD" id="cd00071">
    <property type="entry name" value="GMPK"/>
    <property type="match status" value="1"/>
</dbReference>
<evidence type="ECO:0000256" key="7">
    <source>
        <dbReference type="ARBA" id="ARBA00022679"/>
    </source>
</evidence>
<keyword evidence="7 13" id="KW-0808">Transferase</keyword>
<dbReference type="Proteomes" id="UP000287701">
    <property type="component" value="Chromosome"/>
</dbReference>
<feature type="domain" description="Guanylate kinase-like" evidence="14">
    <location>
        <begin position="4"/>
        <end position="184"/>
    </location>
</feature>
<organism evidence="15 16">
    <name type="scientific">Ornithobacterium rhinotracheale</name>
    <dbReference type="NCBI Taxonomy" id="28251"/>
    <lineage>
        <taxon>Bacteria</taxon>
        <taxon>Pseudomonadati</taxon>
        <taxon>Bacteroidota</taxon>
        <taxon>Flavobacteriia</taxon>
        <taxon>Flavobacteriales</taxon>
        <taxon>Weeksellaceae</taxon>
        <taxon>Ornithobacterium</taxon>
    </lineage>
</organism>
<dbReference type="InterPro" id="IPR008145">
    <property type="entry name" value="GK/Ca_channel_bsu"/>
</dbReference>
<evidence type="ECO:0000256" key="11">
    <source>
        <dbReference type="ARBA" id="ARBA00030128"/>
    </source>
</evidence>
<dbReference type="InterPro" id="IPR017665">
    <property type="entry name" value="Guanylate_kinase"/>
</dbReference>
<dbReference type="RefSeq" id="WP_128500714.1">
    <property type="nucleotide sequence ID" value="NZ_CP035107.1"/>
</dbReference>
<evidence type="ECO:0000256" key="12">
    <source>
        <dbReference type="ARBA" id="ARBA00048594"/>
    </source>
</evidence>
<dbReference type="Pfam" id="PF00625">
    <property type="entry name" value="Guanylate_kin"/>
    <property type="match status" value="1"/>
</dbReference>
<dbReference type="GO" id="GO:0005524">
    <property type="term" value="F:ATP binding"/>
    <property type="evidence" value="ECO:0007669"/>
    <property type="project" value="UniProtKB-UniRule"/>
</dbReference>
<evidence type="ECO:0000256" key="1">
    <source>
        <dbReference type="ARBA" id="ARBA00003531"/>
    </source>
</evidence>
<dbReference type="Gene3D" id="3.40.50.300">
    <property type="entry name" value="P-loop containing nucleotide triphosphate hydrolases"/>
    <property type="match status" value="1"/>
</dbReference>
<evidence type="ECO:0000256" key="9">
    <source>
        <dbReference type="ARBA" id="ARBA00022777"/>
    </source>
</evidence>
<evidence type="ECO:0000259" key="14">
    <source>
        <dbReference type="PROSITE" id="PS50052"/>
    </source>
</evidence>
<keyword evidence="9 13" id="KW-0418">Kinase</keyword>
<dbReference type="SUPFAM" id="SSF52540">
    <property type="entry name" value="P-loop containing nucleoside triphosphate hydrolases"/>
    <property type="match status" value="1"/>
</dbReference>
<dbReference type="FunFam" id="3.30.63.10:FF:000005">
    <property type="entry name" value="Guanylate kinase"/>
    <property type="match status" value="1"/>
</dbReference>
<dbReference type="PROSITE" id="PS50052">
    <property type="entry name" value="GUANYLATE_KINASE_2"/>
    <property type="match status" value="1"/>
</dbReference>
<keyword evidence="10 13" id="KW-0067">ATP-binding</keyword>
<keyword evidence="6 13" id="KW-0963">Cytoplasm</keyword>
<dbReference type="PANTHER" id="PTHR23117:SF13">
    <property type="entry name" value="GUANYLATE KINASE"/>
    <property type="match status" value="1"/>
</dbReference>
<evidence type="ECO:0000256" key="3">
    <source>
        <dbReference type="ARBA" id="ARBA00005790"/>
    </source>
</evidence>
<comment type="catalytic activity">
    <reaction evidence="12 13">
        <text>GMP + ATP = GDP + ADP</text>
        <dbReference type="Rhea" id="RHEA:20780"/>
        <dbReference type="ChEBI" id="CHEBI:30616"/>
        <dbReference type="ChEBI" id="CHEBI:58115"/>
        <dbReference type="ChEBI" id="CHEBI:58189"/>
        <dbReference type="ChEBI" id="CHEBI:456216"/>
        <dbReference type="EC" id="2.7.4.8"/>
    </reaction>
</comment>
<dbReference type="HAMAP" id="MF_00328">
    <property type="entry name" value="Guanylate_kinase"/>
    <property type="match status" value="1"/>
</dbReference>
<dbReference type="SMART" id="SM00072">
    <property type="entry name" value="GuKc"/>
    <property type="match status" value="1"/>
</dbReference>
<evidence type="ECO:0000256" key="6">
    <source>
        <dbReference type="ARBA" id="ARBA00022490"/>
    </source>
</evidence>
<evidence type="ECO:0000313" key="16">
    <source>
        <dbReference type="Proteomes" id="UP000287701"/>
    </source>
</evidence>
<gene>
    <name evidence="13" type="primary">gmk</name>
    <name evidence="15" type="ORF">EQP59_01985</name>
</gene>
<evidence type="ECO:0000256" key="8">
    <source>
        <dbReference type="ARBA" id="ARBA00022741"/>
    </source>
</evidence>
<dbReference type="InterPro" id="IPR027417">
    <property type="entry name" value="P-loop_NTPase"/>
</dbReference>
<dbReference type="InterPro" id="IPR008144">
    <property type="entry name" value="Guanylate_kin-like_dom"/>
</dbReference>
<dbReference type="OrthoDB" id="9808150at2"/>
<evidence type="ECO:0000256" key="5">
    <source>
        <dbReference type="ARBA" id="ARBA00016296"/>
    </source>
</evidence>
<evidence type="ECO:0000313" key="15">
    <source>
        <dbReference type="EMBL" id="QAR30211.1"/>
    </source>
</evidence>
<reference evidence="15 16" key="1">
    <citation type="submission" date="2019-01" db="EMBL/GenBank/DDBJ databases">
        <title>Whole Genome of Ornithobacterium rhinotracheale FARPER-174b.</title>
        <authorList>
            <person name="Tataje-Lavanda L.A."/>
            <person name="Montalvan A."/>
            <person name="Montesinos R."/>
            <person name="Zimic M."/>
            <person name="Fernandez-Sanchez M."/>
            <person name="Fernandez-Diaz M."/>
        </authorList>
    </citation>
    <scope>NUCLEOTIDE SEQUENCE [LARGE SCALE GENOMIC DNA]</scope>
    <source>
        <strain evidence="15 16">FARPER-174b</strain>
    </source>
</reference>
<feature type="binding site" evidence="13">
    <location>
        <begin position="11"/>
        <end position="18"/>
    </location>
    <ligand>
        <name>ATP</name>
        <dbReference type="ChEBI" id="CHEBI:30616"/>
    </ligand>
</feature>
<evidence type="ECO:0000256" key="13">
    <source>
        <dbReference type="HAMAP-Rule" id="MF_00328"/>
    </source>
</evidence>
<evidence type="ECO:0000256" key="10">
    <source>
        <dbReference type="ARBA" id="ARBA00022840"/>
    </source>
</evidence>
<protein>
    <recommendedName>
        <fullName evidence="5 13">Guanylate kinase</fullName>
        <ecNumber evidence="4 13">2.7.4.8</ecNumber>
    </recommendedName>
    <alternativeName>
        <fullName evidence="11 13">GMP kinase</fullName>
    </alternativeName>
</protein>
<dbReference type="AlphaFoldDB" id="A0A410JQ39"/>
<comment type="function">
    <text evidence="1 13">Essential for recycling GMP and indirectly, cGMP.</text>
</comment>
<dbReference type="PANTHER" id="PTHR23117">
    <property type="entry name" value="GUANYLATE KINASE-RELATED"/>
    <property type="match status" value="1"/>
</dbReference>
<comment type="subcellular location">
    <subcellularLocation>
        <location evidence="2 13">Cytoplasm</location>
    </subcellularLocation>
</comment>
<dbReference type="Gene3D" id="3.30.63.10">
    <property type="entry name" value="Guanylate Kinase phosphate binding domain"/>
    <property type="match status" value="1"/>
</dbReference>
<dbReference type="EC" id="2.7.4.8" evidence="4 13"/>
<evidence type="ECO:0000256" key="4">
    <source>
        <dbReference type="ARBA" id="ARBA00012961"/>
    </source>
</evidence>
<keyword evidence="8 13" id="KW-0547">Nucleotide-binding</keyword>
<dbReference type="GO" id="GO:0004385">
    <property type="term" value="F:GMP kinase activity"/>
    <property type="evidence" value="ECO:0007669"/>
    <property type="project" value="UniProtKB-UniRule"/>
</dbReference>
<accession>A0A410JQ39</accession>
<dbReference type="NCBIfam" id="TIGR03263">
    <property type="entry name" value="guanyl_kin"/>
    <property type="match status" value="1"/>
</dbReference>
<proteinExistence type="inferred from homology"/>
<comment type="similarity">
    <text evidence="3 13">Belongs to the guanylate kinase family.</text>
</comment>
<dbReference type="GO" id="GO:0005829">
    <property type="term" value="C:cytosol"/>
    <property type="evidence" value="ECO:0007669"/>
    <property type="project" value="TreeGrafter"/>
</dbReference>
<name>A0A410JQ39_ORNRH</name>